<dbReference type="Proteomes" id="UP000682733">
    <property type="component" value="Unassembled WGS sequence"/>
</dbReference>
<dbReference type="EMBL" id="CAJOBC010000052">
    <property type="protein sequence ID" value="CAF3526724.1"/>
    <property type="molecule type" value="Genomic_DNA"/>
</dbReference>
<dbReference type="Proteomes" id="UP000677228">
    <property type="component" value="Unassembled WGS sequence"/>
</dbReference>
<gene>
    <name evidence="1" type="ORF">GPM918_LOCUS639</name>
    <name evidence="2" type="ORF">OVA965_LOCUS3520</name>
    <name evidence="3" type="ORF">SRO942_LOCUS640</name>
    <name evidence="4" type="ORF">TMI583_LOCUS3519</name>
</gene>
<evidence type="ECO:0000313" key="3">
    <source>
        <dbReference type="EMBL" id="CAF3526724.1"/>
    </source>
</evidence>
<sequence>MSSPSNIIISNNDFSIKLEKGALFQMRNGNRKVWDGRHWRILCEIEGCMSQRQGSLRYRKGLCKKHFNELFSKTVSLSSQQKETKKKSLDSIVDHLLLQQIVKKRMQEKQQDGNSENSLHFSQIKQEDTDRDGIIFLCAITK</sequence>
<protein>
    <submittedName>
        <fullName evidence="1">Uncharacterized protein</fullName>
    </submittedName>
</protein>
<dbReference type="Proteomes" id="UP000681722">
    <property type="component" value="Unassembled WGS sequence"/>
</dbReference>
<comment type="caution">
    <text evidence="1">The sequence shown here is derived from an EMBL/GenBank/DDBJ whole genome shotgun (WGS) entry which is preliminary data.</text>
</comment>
<evidence type="ECO:0000313" key="1">
    <source>
        <dbReference type="EMBL" id="CAF0747647.1"/>
    </source>
</evidence>
<dbReference type="Proteomes" id="UP000663829">
    <property type="component" value="Unassembled WGS sequence"/>
</dbReference>
<proteinExistence type="predicted"/>
<dbReference type="OrthoDB" id="10029096at2759"/>
<evidence type="ECO:0000313" key="5">
    <source>
        <dbReference type="Proteomes" id="UP000663829"/>
    </source>
</evidence>
<dbReference type="EMBL" id="CAJOBA010000852">
    <property type="protein sequence ID" value="CAF3560801.1"/>
    <property type="molecule type" value="Genomic_DNA"/>
</dbReference>
<organism evidence="1 5">
    <name type="scientific">Didymodactylos carnosus</name>
    <dbReference type="NCBI Taxonomy" id="1234261"/>
    <lineage>
        <taxon>Eukaryota</taxon>
        <taxon>Metazoa</taxon>
        <taxon>Spiralia</taxon>
        <taxon>Gnathifera</taxon>
        <taxon>Rotifera</taxon>
        <taxon>Eurotatoria</taxon>
        <taxon>Bdelloidea</taxon>
        <taxon>Philodinida</taxon>
        <taxon>Philodinidae</taxon>
        <taxon>Didymodactylos</taxon>
    </lineage>
</organism>
<reference evidence="1" key="1">
    <citation type="submission" date="2021-02" db="EMBL/GenBank/DDBJ databases">
        <authorList>
            <person name="Nowell W R."/>
        </authorList>
    </citation>
    <scope>NUCLEOTIDE SEQUENCE</scope>
</reference>
<accession>A0A813P1N1</accession>
<keyword evidence="5" id="KW-1185">Reference proteome</keyword>
<evidence type="ECO:0000313" key="2">
    <source>
        <dbReference type="EMBL" id="CAF0779393.1"/>
    </source>
</evidence>
<evidence type="ECO:0000313" key="4">
    <source>
        <dbReference type="EMBL" id="CAF3560801.1"/>
    </source>
</evidence>
<name>A0A813P1N1_9BILA</name>
<dbReference type="AlphaFoldDB" id="A0A813P1N1"/>
<dbReference type="EMBL" id="CAJNOK010000852">
    <property type="protein sequence ID" value="CAF0779393.1"/>
    <property type="molecule type" value="Genomic_DNA"/>
</dbReference>
<dbReference type="EMBL" id="CAJNOQ010000052">
    <property type="protein sequence ID" value="CAF0747647.1"/>
    <property type="molecule type" value="Genomic_DNA"/>
</dbReference>